<keyword evidence="11" id="KW-1185">Reference proteome</keyword>
<dbReference type="RefSeq" id="XP_015469764.1">
    <property type="nucleotide sequence ID" value="XM_015609467.1"/>
</dbReference>
<dbReference type="Gene3D" id="2.170.120.12">
    <property type="entry name" value="DNA-directed RNA polymerase, insert domain"/>
    <property type="match status" value="1"/>
</dbReference>
<proteinExistence type="inferred from homology"/>
<dbReference type="NCBIfam" id="NF001988">
    <property type="entry name" value="PRK00783.1"/>
    <property type="match status" value="1"/>
</dbReference>
<comment type="subcellular location">
    <subcellularLocation>
        <location evidence="1">Nucleus</location>
    </subcellularLocation>
</comment>
<organism evidence="10 11">
    <name type="scientific">Debaryomyces fabryi</name>
    <dbReference type="NCBI Taxonomy" id="58627"/>
    <lineage>
        <taxon>Eukaryota</taxon>
        <taxon>Fungi</taxon>
        <taxon>Dikarya</taxon>
        <taxon>Ascomycota</taxon>
        <taxon>Saccharomycotina</taxon>
        <taxon>Pichiomycetes</taxon>
        <taxon>Debaryomycetaceae</taxon>
        <taxon>Debaryomyces</taxon>
    </lineage>
</organism>
<dbReference type="PANTHER" id="PTHR11800:SF2">
    <property type="entry name" value="DNA-DIRECTED RNA POLYMERASE II SUBUNIT RPB3"/>
    <property type="match status" value="1"/>
</dbReference>
<sequence>MDIDKGSDTGPRVTIRHTDKDHVDFILKDVDLSMANSMRRTMLAEVPTLAIDLVEIEVNTSVLADEFISHRLGLIPLNSEGIDNLSYSRDCTCDQYCANCSVKLELTAKCDTDSTMSVYSSDLAKFHNGSKLGDPVIRDSHRKGPLICKLRKHQELRITCIAKKGIAKEHAKWSPCAAIGFEYDPWNKLKHTDYWYEDDVEEEWPKSANCDWEEAPDTDAPFDYRAKPSTFYVDVETVGNLPPNEVILKGIETLQLKLAGISMELNKDSIEASNAAAGGFTTYGRSPGGNSPGMGNSPYGGDSGFGNSTWG</sequence>
<dbReference type="PROSITE" id="PS00446">
    <property type="entry name" value="RNA_POL_D_30KD"/>
    <property type="match status" value="1"/>
</dbReference>
<name>A0A0V1Q564_9ASCO</name>
<dbReference type="GO" id="GO:0006366">
    <property type="term" value="P:transcription by RNA polymerase II"/>
    <property type="evidence" value="ECO:0007669"/>
    <property type="project" value="TreeGrafter"/>
</dbReference>
<dbReference type="Proteomes" id="UP000054251">
    <property type="component" value="Unassembled WGS sequence"/>
</dbReference>
<dbReference type="InterPro" id="IPR001514">
    <property type="entry name" value="DNA-dir_RNA_pol_30-40kDasu_CS"/>
</dbReference>
<dbReference type="SMART" id="SM00662">
    <property type="entry name" value="RPOLD"/>
    <property type="match status" value="1"/>
</dbReference>
<evidence type="ECO:0000259" key="9">
    <source>
        <dbReference type="SMART" id="SM00662"/>
    </source>
</evidence>
<evidence type="ECO:0000313" key="10">
    <source>
        <dbReference type="EMBL" id="KSA03662.1"/>
    </source>
</evidence>
<dbReference type="InterPro" id="IPR050518">
    <property type="entry name" value="Rpo3/RPB3_RNA_Pol_subunit"/>
</dbReference>
<dbReference type="InterPro" id="IPR011263">
    <property type="entry name" value="DNA-dir_RNA_pol_RpoA/D/Rpb3"/>
</dbReference>
<dbReference type="InterPro" id="IPR036603">
    <property type="entry name" value="RBP11-like"/>
</dbReference>
<dbReference type="GO" id="GO:0046983">
    <property type="term" value="F:protein dimerization activity"/>
    <property type="evidence" value="ECO:0007669"/>
    <property type="project" value="InterPro"/>
</dbReference>
<gene>
    <name evidence="10" type="ORF">AC631_00637</name>
</gene>
<evidence type="ECO:0000256" key="5">
    <source>
        <dbReference type="ARBA" id="ARBA00023242"/>
    </source>
</evidence>
<dbReference type="InterPro" id="IPR022842">
    <property type="entry name" value="RNAP_Rpo3/Rpb3/RPAC1"/>
</dbReference>
<dbReference type="HAMAP" id="MF_00320">
    <property type="entry name" value="RNApol_arch_Rpo3"/>
    <property type="match status" value="1"/>
</dbReference>
<keyword evidence="5" id="KW-0539">Nucleus</keyword>
<dbReference type="FunFam" id="2.170.120.12:FF:000002">
    <property type="entry name" value="DNA-directed RNA polymerase II subunit RPB3"/>
    <property type="match status" value="1"/>
</dbReference>
<comment type="similarity">
    <text evidence="6">Belongs to the archaeal Rpo3/eukaryotic RPB3 RNA polymerase subunit family.</text>
</comment>
<evidence type="ECO:0000256" key="2">
    <source>
        <dbReference type="ARBA" id="ARBA00011730"/>
    </source>
</evidence>
<dbReference type="GO" id="GO:0003899">
    <property type="term" value="F:DNA-directed RNA polymerase activity"/>
    <property type="evidence" value="ECO:0007669"/>
    <property type="project" value="InterPro"/>
</dbReference>
<dbReference type="GO" id="GO:0003677">
    <property type="term" value="F:DNA binding"/>
    <property type="evidence" value="ECO:0007669"/>
    <property type="project" value="InterPro"/>
</dbReference>
<accession>A0A0V1Q564</accession>
<evidence type="ECO:0000256" key="1">
    <source>
        <dbReference type="ARBA" id="ARBA00004123"/>
    </source>
</evidence>
<comment type="subunit">
    <text evidence="2">Component of the RNA polymerase II (Pol II) complex consisting of 12 subunits.</text>
</comment>
<evidence type="ECO:0000256" key="4">
    <source>
        <dbReference type="ARBA" id="ARBA00023163"/>
    </source>
</evidence>
<evidence type="ECO:0000313" key="11">
    <source>
        <dbReference type="Proteomes" id="UP000054251"/>
    </source>
</evidence>
<feature type="region of interest" description="Disordered" evidence="8">
    <location>
        <begin position="287"/>
        <end position="311"/>
    </location>
</feature>
<evidence type="ECO:0000256" key="8">
    <source>
        <dbReference type="SAM" id="MobiDB-lite"/>
    </source>
</evidence>
<dbReference type="SUPFAM" id="SSF55257">
    <property type="entry name" value="RBP11-like subunits of RNA polymerase"/>
    <property type="match status" value="1"/>
</dbReference>
<dbReference type="SUPFAM" id="SSF56553">
    <property type="entry name" value="Insert subdomain of RNA polymerase alpha subunit"/>
    <property type="match status" value="1"/>
</dbReference>
<dbReference type="InterPro" id="IPR036643">
    <property type="entry name" value="RNApol_insert_sf"/>
</dbReference>
<comment type="caution">
    <text evidence="10">The sequence shown here is derived from an EMBL/GenBank/DDBJ whole genome shotgun (WGS) entry which is preliminary data.</text>
</comment>
<dbReference type="OrthoDB" id="270173at2759"/>
<dbReference type="Pfam" id="PF01193">
    <property type="entry name" value="RNA_pol_L"/>
    <property type="match status" value="1"/>
</dbReference>
<dbReference type="Gene3D" id="3.30.1360.10">
    <property type="entry name" value="RNA polymerase, RBP11-like subunit"/>
    <property type="match status" value="1"/>
</dbReference>
<dbReference type="InterPro" id="IPR011262">
    <property type="entry name" value="DNA-dir_RNA_pol_insert"/>
</dbReference>
<keyword evidence="3" id="KW-0240">DNA-directed RNA polymerase</keyword>
<dbReference type="GeneID" id="26837646"/>
<keyword evidence="4" id="KW-0804">Transcription</keyword>
<reference evidence="10 11" key="1">
    <citation type="submission" date="2015-11" db="EMBL/GenBank/DDBJ databases">
        <title>The genome of Debaryomyces fabryi.</title>
        <authorList>
            <person name="Tafer H."/>
            <person name="Lopandic K."/>
        </authorList>
    </citation>
    <scope>NUCLEOTIDE SEQUENCE [LARGE SCALE GENOMIC DNA]</scope>
    <source>
        <strain evidence="10 11">CBS 789</strain>
    </source>
</reference>
<evidence type="ECO:0000256" key="7">
    <source>
        <dbReference type="ARBA" id="ARBA00072506"/>
    </source>
</evidence>
<dbReference type="GO" id="GO:0005665">
    <property type="term" value="C:RNA polymerase II, core complex"/>
    <property type="evidence" value="ECO:0007669"/>
    <property type="project" value="TreeGrafter"/>
</dbReference>
<feature type="domain" description="DNA-directed RNA polymerase RpoA/D/Rpb3-type" evidence="9">
    <location>
        <begin position="22"/>
        <end position="264"/>
    </location>
</feature>
<evidence type="ECO:0000256" key="6">
    <source>
        <dbReference type="ARBA" id="ARBA00025804"/>
    </source>
</evidence>
<evidence type="ECO:0000256" key="3">
    <source>
        <dbReference type="ARBA" id="ARBA00022478"/>
    </source>
</evidence>
<dbReference type="AlphaFoldDB" id="A0A0V1Q564"/>
<dbReference type="Pfam" id="PF01000">
    <property type="entry name" value="RNA_pol_A_bac"/>
    <property type="match status" value="1"/>
</dbReference>
<dbReference type="CDD" id="cd07031">
    <property type="entry name" value="RNAP_II_RPB3"/>
    <property type="match status" value="1"/>
</dbReference>
<dbReference type="PANTHER" id="PTHR11800">
    <property type="entry name" value="DNA-DIRECTED RNA POLYMERASE"/>
    <property type="match status" value="1"/>
</dbReference>
<protein>
    <recommendedName>
        <fullName evidence="7">DNA-directed RNA polymerase II subunit RPB3</fullName>
    </recommendedName>
</protein>
<dbReference type="EMBL" id="LMYN01000007">
    <property type="protein sequence ID" value="KSA03662.1"/>
    <property type="molecule type" value="Genomic_DNA"/>
</dbReference>